<comment type="caution">
    <text evidence="2">The sequence shown here is derived from an EMBL/GenBank/DDBJ whole genome shotgun (WGS) entry which is preliminary data.</text>
</comment>
<protein>
    <recommendedName>
        <fullName evidence="4">MULE transposase domain-containing protein</fullName>
    </recommendedName>
</protein>
<sequence length="301" mass="34269">MKAIQGNFPNIRVQGCFFHFCQTVLRQVGRLGLRTNYIHNQEITKKVFLLVNLVPVGFEILNVGTSGPVEALFDGSGLQPLKFRFEMFMVWLCEPTTIWNCLQLIIDEQAKTVTVVRQMDDGYTRGRGSVRRSAAYGDQQRRVTALIGRLRHMPYDKKGCKGELSTNLDATAVLRQTSHSNTCPVDEHIAYQMENKAMLKKRSAEEAKTIPQIYDKEAAAASAEPSTSCQFPFFRKGKSAMYKQRANRFSRLPTYKHHQDLLLAPEFTRTKSGKAFPSMLFIIHAIRCYLLLILLLLSIEK</sequence>
<accession>A0A0V1K3A4</accession>
<name>A0A0V1K3A4_TRIPS</name>
<gene>
    <name evidence="2" type="ORF">T4C_10088</name>
</gene>
<keyword evidence="1" id="KW-1133">Transmembrane helix</keyword>
<dbReference type="EMBL" id="JYDV01000019">
    <property type="protein sequence ID" value="KRZ41735.1"/>
    <property type="molecule type" value="Genomic_DNA"/>
</dbReference>
<reference evidence="2 3" key="1">
    <citation type="submission" date="2015-01" db="EMBL/GenBank/DDBJ databases">
        <title>Evolution of Trichinella species and genotypes.</title>
        <authorList>
            <person name="Korhonen P.K."/>
            <person name="Edoardo P."/>
            <person name="Giuseppe L.R."/>
            <person name="Gasser R.B."/>
        </authorList>
    </citation>
    <scope>NUCLEOTIDE SEQUENCE [LARGE SCALE GENOMIC DNA]</scope>
    <source>
        <strain evidence="2">ISS176</strain>
    </source>
</reference>
<evidence type="ECO:0000313" key="3">
    <source>
        <dbReference type="Proteomes" id="UP000054826"/>
    </source>
</evidence>
<evidence type="ECO:0000313" key="2">
    <source>
        <dbReference type="EMBL" id="KRZ41735.1"/>
    </source>
</evidence>
<organism evidence="2 3">
    <name type="scientific">Trichinella pseudospiralis</name>
    <name type="common">Parasitic roundworm</name>
    <dbReference type="NCBI Taxonomy" id="6337"/>
    <lineage>
        <taxon>Eukaryota</taxon>
        <taxon>Metazoa</taxon>
        <taxon>Ecdysozoa</taxon>
        <taxon>Nematoda</taxon>
        <taxon>Enoplea</taxon>
        <taxon>Dorylaimia</taxon>
        <taxon>Trichinellida</taxon>
        <taxon>Trichinellidae</taxon>
        <taxon>Trichinella</taxon>
    </lineage>
</organism>
<dbReference type="Proteomes" id="UP000054826">
    <property type="component" value="Unassembled WGS sequence"/>
</dbReference>
<dbReference type="AlphaFoldDB" id="A0A0V1K3A4"/>
<keyword evidence="1" id="KW-0472">Membrane</keyword>
<proteinExistence type="predicted"/>
<evidence type="ECO:0008006" key="4">
    <source>
        <dbReference type="Google" id="ProtNLM"/>
    </source>
</evidence>
<evidence type="ECO:0000256" key="1">
    <source>
        <dbReference type="SAM" id="Phobius"/>
    </source>
</evidence>
<keyword evidence="1" id="KW-0812">Transmembrane</keyword>
<feature type="transmembrane region" description="Helical" evidence="1">
    <location>
        <begin position="275"/>
        <end position="297"/>
    </location>
</feature>